<protein>
    <submittedName>
        <fullName evidence="1">Uncharacterized protein</fullName>
    </submittedName>
</protein>
<sequence>MQLSASKEQKLLGLAVWYDGGAAAEVEYELTCIPPSIVFVHGLMGDRHKTWRGTDSKGVKLEPWPKLLLSKDLPKSRIMTFGYDARVINKDSASGRLAAESASEHARELVHALRDYRCETKTMGRHIIFVCHSLGGIVCNVLLVQKINPRLSRSASFLGIFMDTNINLLEILNESCELRDRIDEEFHALQESRKIRTDCFWEALPSKRGGIIVPKESATLGGERGRAIHADHSNMVKFSSATDEGYKAVRSTLKEMIDVAARATHKSQLELPRRSAATTIGTANKPRAWFISVSRNQFFSGRESELDKLSNCLGLHTSEHGRSHTRAAIWGVGGIGKTQIAMQWVTSIHERNNISVFWVHRGSIDRFVDSYTKIARCCKVPGCDLDNPQLSQHEILHKVKEWLESEAQRWPWVMVVDNLDDINVFRQTKDLGTSQITIESFLPRPVNGSILFTTRDTETASVLADPASLVMVDEMTPQGCVELMRTRSPLNKHEDKDLRELATELGYLPLALIQGTAYLAKKEDSVAEYLKRLKQVRSIVPEQPPEDEICVLRDEEGRYSAVARTLMVTFEAIESENSLAMELLRLAGFYERQEVSRSLFINFAERYELCSIGIFVLGPEWDGWEATGRVTCPTSEEVNEALSLLESYSVLTKGRDEGAVTMHRLVHLVLRNQTKGNRPLAREIATKAMTTMCYTFPVPNADKWTEIQRLMPHAKAVVSERDMKLDTGLAMNSKFRLLTHMTEFLKAYHEPIDGLEGIWNDVVKNMEEVIGPYHSRTLQAKLDVVRFFQPGDGDKVKALVADIQEKLGDGRLPAKTSLASILFRCGHLEEAASLLDSFIDEAFRSNGSAGNITHTAVWYRARVFASLGQLEEALALIRERLRVQGHEKAEFDVARLTWFAGNLTAAAGNDDEALGLAKECIYSGRSVHEDNLEVKRHKEAADKRKNETLGEPPETISPSVRVTNILNQYSKGQMQLDSLAGHDWRRTWSWTLFPALKQDWATCKLELEAAGFDIGPPLQETETRTRGE</sequence>
<name>A0ACC1SB11_9HYPO</name>
<organism evidence="1 2">
    <name type="scientific">Fusarium decemcellulare</name>
    <dbReference type="NCBI Taxonomy" id="57161"/>
    <lineage>
        <taxon>Eukaryota</taxon>
        <taxon>Fungi</taxon>
        <taxon>Dikarya</taxon>
        <taxon>Ascomycota</taxon>
        <taxon>Pezizomycotina</taxon>
        <taxon>Sordariomycetes</taxon>
        <taxon>Hypocreomycetidae</taxon>
        <taxon>Hypocreales</taxon>
        <taxon>Nectriaceae</taxon>
        <taxon>Fusarium</taxon>
        <taxon>Fusarium decemcellulare species complex</taxon>
    </lineage>
</organism>
<dbReference type="EMBL" id="JANRMS010000680">
    <property type="protein sequence ID" value="KAJ3535854.1"/>
    <property type="molecule type" value="Genomic_DNA"/>
</dbReference>
<keyword evidence="2" id="KW-1185">Reference proteome</keyword>
<gene>
    <name evidence="1" type="ORF">NM208_g6955</name>
</gene>
<reference evidence="1" key="1">
    <citation type="submission" date="2022-08" db="EMBL/GenBank/DDBJ databases">
        <title>Genome Sequence of Fusarium decemcellulare.</title>
        <authorList>
            <person name="Buettner E."/>
        </authorList>
    </citation>
    <scope>NUCLEOTIDE SEQUENCE</scope>
    <source>
        <strain evidence="1">Babe19</strain>
    </source>
</reference>
<dbReference type="Proteomes" id="UP001148629">
    <property type="component" value="Unassembled WGS sequence"/>
</dbReference>
<comment type="caution">
    <text evidence="1">The sequence shown here is derived from an EMBL/GenBank/DDBJ whole genome shotgun (WGS) entry which is preliminary data.</text>
</comment>
<proteinExistence type="predicted"/>
<evidence type="ECO:0000313" key="1">
    <source>
        <dbReference type="EMBL" id="KAJ3535854.1"/>
    </source>
</evidence>
<evidence type="ECO:0000313" key="2">
    <source>
        <dbReference type="Proteomes" id="UP001148629"/>
    </source>
</evidence>
<accession>A0ACC1SB11</accession>